<dbReference type="EMBL" id="CAJOBZ010000031">
    <property type="protein sequence ID" value="CAF4890253.1"/>
    <property type="molecule type" value="Genomic_DNA"/>
</dbReference>
<dbReference type="AlphaFoldDB" id="A0A821UIS7"/>
<evidence type="ECO:0000313" key="2">
    <source>
        <dbReference type="Proteomes" id="UP000663880"/>
    </source>
</evidence>
<reference evidence="1" key="1">
    <citation type="submission" date="2021-02" db="EMBL/GenBank/DDBJ databases">
        <authorList>
            <person name="Steward A R."/>
        </authorList>
    </citation>
    <scope>NUCLEOTIDE SEQUENCE</scope>
</reference>
<dbReference type="Gene3D" id="3.30.420.10">
    <property type="entry name" value="Ribonuclease H-like superfamily/Ribonuclease H"/>
    <property type="match status" value="1"/>
</dbReference>
<sequence>MLKDFFYPQLQQFEAYNRATWFQQDGATCHTSNASLAAVNETFAGKLISRRGDIAWPPRSPDLTPPDFLIWGYLKKKMDVEASGEKLRCQEKRRKNRSVYRKKTYKDIDPLCCNFRKPCSHQEKSKFKCQSINIANVIENRKQLYKFNEKVDQDRFLMRCTSPHKPLKIINEKKSSN</sequence>
<evidence type="ECO:0000313" key="1">
    <source>
        <dbReference type="EMBL" id="CAF4890253.1"/>
    </source>
</evidence>
<accession>A0A821UIS7</accession>
<dbReference type="Proteomes" id="UP000663880">
    <property type="component" value="Unassembled WGS sequence"/>
</dbReference>
<protein>
    <recommendedName>
        <fullName evidence="3">Transposase</fullName>
    </recommendedName>
</protein>
<evidence type="ECO:0008006" key="3">
    <source>
        <dbReference type="Google" id="ProtNLM"/>
    </source>
</evidence>
<dbReference type="GO" id="GO:0003676">
    <property type="term" value="F:nucleic acid binding"/>
    <property type="evidence" value="ECO:0007669"/>
    <property type="project" value="InterPro"/>
</dbReference>
<keyword evidence="2" id="KW-1185">Reference proteome</keyword>
<organism evidence="1 2">
    <name type="scientific">Pieris macdunnoughi</name>
    <dbReference type="NCBI Taxonomy" id="345717"/>
    <lineage>
        <taxon>Eukaryota</taxon>
        <taxon>Metazoa</taxon>
        <taxon>Ecdysozoa</taxon>
        <taxon>Arthropoda</taxon>
        <taxon>Hexapoda</taxon>
        <taxon>Insecta</taxon>
        <taxon>Pterygota</taxon>
        <taxon>Neoptera</taxon>
        <taxon>Endopterygota</taxon>
        <taxon>Lepidoptera</taxon>
        <taxon>Glossata</taxon>
        <taxon>Ditrysia</taxon>
        <taxon>Papilionoidea</taxon>
        <taxon>Pieridae</taxon>
        <taxon>Pierinae</taxon>
        <taxon>Pieris</taxon>
    </lineage>
</organism>
<dbReference type="PANTHER" id="PTHR47326">
    <property type="entry name" value="TRANSPOSABLE ELEMENT TC3 TRANSPOSASE-LIKE PROTEIN"/>
    <property type="match status" value="1"/>
</dbReference>
<dbReference type="InterPro" id="IPR036397">
    <property type="entry name" value="RNaseH_sf"/>
</dbReference>
<comment type="caution">
    <text evidence="1">The sequence shown here is derived from an EMBL/GenBank/DDBJ whole genome shotgun (WGS) entry which is preliminary data.</text>
</comment>
<dbReference type="OrthoDB" id="9971063at2759"/>
<name>A0A821UIS7_9NEOP</name>
<gene>
    <name evidence="1" type="ORF">PMACD_LOCUS10389</name>
</gene>
<proteinExistence type="predicted"/>
<dbReference type="PANTHER" id="PTHR47326:SF1">
    <property type="entry name" value="HTH PSQ-TYPE DOMAIN-CONTAINING PROTEIN"/>
    <property type="match status" value="1"/>
</dbReference>